<dbReference type="GO" id="GO:0003964">
    <property type="term" value="F:RNA-directed DNA polymerase activity"/>
    <property type="evidence" value="ECO:0007669"/>
    <property type="project" value="UniProtKB-KW"/>
</dbReference>
<name>A0ABD1KT37_9TELE</name>
<reference evidence="11 12" key="1">
    <citation type="submission" date="2024-09" db="EMBL/GenBank/DDBJ databases">
        <title>A chromosome-level genome assembly of Gray's grenadier anchovy, Coilia grayii.</title>
        <authorList>
            <person name="Fu Z."/>
        </authorList>
    </citation>
    <scope>NUCLEOTIDE SEQUENCE [LARGE SCALE GENOMIC DNA]</scope>
    <source>
        <strain evidence="11">G4</strain>
        <tissue evidence="11">Muscle</tissue>
    </source>
</reference>
<comment type="similarity">
    <text evidence="1">Belongs to the beta type-B retroviral polymerase family. HERV class-II K(HML-2) pol subfamily.</text>
</comment>
<keyword evidence="7" id="KW-0255">Endonuclease</keyword>
<evidence type="ECO:0000256" key="8">
    <source>
        <dbReference type="ARBA" id="ARBA00022801"/>
    </source>
</evidence>
<dbReference type="AlphaFoldDB" id="A0ABD1KT37"/>
<keyword evidence="6" id="KW-0540">Nuclease</keyword>
<evidence type="ECO:0000256" key="1">
    <source>
        <dbReference type="ARBA" id="ARBA00010879"/>
    </source>
</evidence>
<evidence type="ECO:0000256" key="5">
    <source>
        <dbReference type="ARBA" id="ARBA00022695"/>
    </source>
</evidence>
<comment type="caution">
    <text evidence="11">The sequence shown here is derived from an EMBL/GenBank/DDBJ whole genome shotgun (WGS) entry which is preliminary data.</text>
</comment>
<protein>
    <recommendedName>
        <fullName evidence="2">ribonuclease H</fullName>
        <ecNumber evidence="2">3.1.26.4</ecNumber>
    </recommendedName>
</protein>
<dbReference type="PANTHER" id="PTHR24559">
    <property type="entry name" value="TRANSPOSON TY3-I GAG-POL POLYPROTEIN"/>
    <property type="match status" value="1"/>
</dbReference>
<dbReference type="FunFam" id="3.10.10.10:FF:000007">
    <property type="entry name" value="Retrovirus-related Pol polyprotein from transposon 17.6-like Protein"/>
    <property type="match status" value="1"/>
</dbReference>
<dbReference type="Gene3D" id="3.30.70.270">
    <property type="match status" value="1"/>
</dbReference>
<dbReference type="Proteomes" id="UP001591681">
    <property type="component" value="Unassembled WGS sequence"/>
</dbReference>
<proteinExistence type="inferred from homology"/>
<dbReference type="GO" id="GO:0004523">
    <property type="term" value="F:RNA-DNA hybrid ribonuclease activity"/>
    <property type="evidence" value="ECO:0007669"/>
    <property type="project" value="UniProtKB-EC"/>
</dbReference>
<evidence type="ECO:0000256" key="3">
    <source>
        <dbReference type="ARBA" id="ARBA00022670"/>
    </source>
</evidence>
<keyword evidence="5" id="KW-0548">Nucleotidyltransferase</keyword>
<organism evidence="11 12">
    <name type="scientific">Coilia grayii</name>
    <name type="common">Gray's grenadier anchovy</name>
    <dbReference type="NCBI Taxonomy" id="363190"/>
    <lineage>
        <taxon>Eukaryota</taxon>
        <taxon>Metazoa</taxon>
        <taxon>Chordata</taxon>
        <taxon>Craniata</taxon>
        <taxon>Vertebrata</taxon>
        <taxon>Euteleostomi</taxon>
        <taxon>Actinopterygii</taxon>
        <taxon>Neopterygii</taxon>
        <taxon>Teleostei</taxon>
        <taxon>Clupei</taxon>
        <taxon>Clupeiformes</taxon>
        <taxon>Clupeoidei</taxon>
        <taxon>Engraulidae</taxon>
        <taxon>Coilinae</taxon>
        <taxon>Coilia</taxon>
    </lineage>
</organism>
<dbReference type="InterPro" id="IPR000477">
    <property type="entry name" value="RT_dom"/>
</dbReference>
<accession>A0ABD1KT37</accession>
<dbReference type="CDD" id="cd01647">
    <property type="entry name" value="RT_LTR"/>
    <property type="match status" value="1"/>
</dbReference>
<evidence type="ECO:0000259" key="10">
    <source>
        <dbReference type="PROSITE" id="PS50878"/>
    </source>
</evidence>
<dbReference type="InterPro" id="IPR043128">
    <property type="entry name" value="Rev_trsase/Diguanyl_cyclase"/>
</dbReference>
<feature type="domain" description="Reverse transcriptase" evidence="10">
    <location>
        <begin position="1"/>
        <end position="117"/>
    </location>
</feature>
<gene>
    <name evidence="11" type="ORF">ACEWY4_001339</name>
</gene>
<dbReference type="EC" id="3.1.26.4" evidence="2"/>
<sequence length="298" mass="34087">MDLASGYNQVLVAENDKPKTAFCTPFGLFEFNRMPFGICNVPSTFQQLMERMFGAQHFETLLLYLDDIIVFSASVDQHLQRLNAVLTRLHQEGLKVKMEKCCFFQTKEQNGDFGTFVQFWRRKFTQAVPTRDQRATTVADTSASEPVSDWLVEHQARLQTAFDGTRERIEMAPRLRKERHDRDVRDEAIAEGEVVHLRNTGIRGRNKIQDAWSPTRYLVVRAPGPGGGVYSIAPCDQQSKVKQVHHSLLKRAPPKFMAGVRPKANWITLSWVLMRARKGGGLRALRGLWQPLRGYCPR</sequence>
<evidence type="ECO:0000313" key="11">
    <source>
        <dbReference type="EMBL" id="KAL2102171.1"/>
    </source>
</evidence>
<dbReference type="Gene3D" id="3.10.10.10">
    <property type="entry name" value="HIV Type 1 Reverse Transcriptase, subunit A, domain 1"/>
    <property type="match status" value="1"/>
</dbReference>
<evidence type="ECO:0000256" key="2">
    <source>
        <dbReference type="ARBA" id="ARBA00012180"/>
    </source>
</evidence>
<dbReference type="InterPro" id="IPR043502">
    <property type="entry name" value="DNA/RNA_pol_sf"/>
</dbReference>
<keyword evidence="4" id="KW-0808">Transferase</keyword>
<keyword evidence="12" id="KW-1185">Reference proteome</keyword>
<dbReference type="FunFam" id="3.30.70.270:FF:000003">
    <property type="entry name" value="Transposon Ty3-G Gag-Pol polyprotein"/>
    <property type="match status" value="1"/>
</dbReference>
<dbReference type="PANTHER" id="PTHR24559:SF435">
    <property type="entry name" value="RIBONUCLEASE H"/>
    <property type="match status" value="1"/>
</dbReference>
<dbReference type="InterPro" id="IPR053134">
    <property type="entry name" value="RNA-dir_DNA_polymerase"/>
</dbReference>
<evidence type="ECO:0000256" key="4">
    <source>
        <dbReference type="ARBA" id="ARBA00022679"/>
    </source>
</evidence>
<dbReference type="PROSITE" id="PS50878">
    <property type="entry name" value="RT_POL"/>
    <property type="match status" value="1"/>
</dbReference>
<dbReference type="SUPFAM" id="SSF56672">
    <property type="entry name" value="DNA/RNA polymerases"/>
    <property type="match status" value="1"/>
</dbReference>
<dbReference type="EMBL" id="JBHFQA010000002">
    <property type="protein sequence ID" value="KAL2102171.1"/>
    <property type="molecule type" value="Genomic_DNA"/>
</dbReference>
<keyword evidence="3" id="KW-0645">Protease</keyword>
<evidence type="ECO:0000256" key="6">
    <source>
        <dbReference type="ARBA" id="ARBA00022722"/>
    </source>
</evidence>
<keyword evidence="9" id="KW-0695">RNA-directed DNA polymerase</keyword>
<evidence type="ECO:0000256" key="7">
    <source>
        <dbReference type="ARBA" id="ARBA00022759"/>
    </source>
</evidence>
<evidence type="ECO:0000313" key="12">
    <source>
        <dbReference type="Proteomes" id="UP001591681"/>
    </source>
</evidence>
<dbReference type="GO" id="GO:0008233">
    <property type="term" value="F:peptidase activity"/>
    <property type="evidence" value="ECO:0007669"/>
    <property type="project" value="UniProtKB-KW"/>
</dbReference>
<dbReference type="GO" id="GO:0006508">
    <property type="term" value="P:proteolysis"/>
    <property type="evidence" value="ECO:0007669"/>
    <property type="project" value="UniProtKB-KW"/>
</dbReference>
<evidence type="ECO:0000256" key="9">
    <source>
        <dbReference type="ARBA" id="ARBA00022918"/>
    </source>
</evidence>
<keyword evidence="8" id="KW-0378">Hydrolase</keyword>
<dbReference type="Pfam" id="PF00078">
    <property type="entry name" value="RVT_1"/>
    <property type="match status" value="1"/>
</dbReference>